<proteinExistence type="predicted"/>
<dbReference type="InterPro" id="IPR036514">
    <property type="entry name" value="SGNH_hydro_sf"/>
</dbReference>
<reference evidence="1 2" key="1">
    <citation type="submission" date="2019-02" db="EMBL/GenBank/DDBJ databases">
        <title>Genomic Encyclopedia of Type Strains, Phase IV (KMG-IV): sequencing the most valuable type-strain genomes for metagenomic binning, comparative biology and taxonomic classification.</title>
        <authorList>
            <person name="Goeker M."/>
        </authorList>
    </citation>
    <scope>NUCLEOTIDE SEQUENCE [LARGE SCALE GENOMIC DNA]</scope>
    <source>
        <strain evidence="1 2">DSM 23814</strain>
    </source>
</reference>
<dbReference type="Gene3D" id="3.40.50.1110">
    <property type="entry name" value="SGNH hydrolase"/>
    <property type="match status" value="1"/>
</dbReference>
<evidence type="ECO:0000313" key="2">
    <source>
        <dbReference type="Proteomes" id="UP000293398"/>
    </source>
</evidence>
<dbReference type="Proteomes" id="UP000293398">
    <property type="component" value="Unassembled WGS sequence"/>
</dbReference>
<gene>
    <name evidence="1" type="ORF">EV681_2667</name>
</gene>
<keyword evidence="2" id="KW-1185">Reference proteome</keyword>
<dbReference type="CDD" id="cd00229">
    <property type="entry name" value="SGNH_hydrolase"/>
    <property type="match status" value="1"/>
</dbReference>
<organism evidence="1 2">
    <name type="scientific">Advenella incenata</name>
    <dbReference type="NCBI Taxonomy" id="267800"/>
    <lineage>
        <taxon>Bacteria</taxon>
        <taxon>Pseudomonadati</taxon>
        <taxon>Pseudomonadota</taxon>
        <taxon>Betaproteobacteria</taxon>
        <taxon>Burkholderiales</taxon>
        <taxon>Alcaligenaceae</taxon>
    </lineage>
</organism>
<sequence>MKKRIIRLKEQEPDTVRVYTPSDDYRKIRPTLDRKLSYLTTVNDDGFMITGNYVKAPQKIFLLGGSFVENMYTSQNHRIHSQIERQLIAQGYYVEVLNSGVSGSTSLNLFNVVINKIAPYAPCTIVFVISINDVHALSFDSGFWNKYRLFSTLDQTTDLERARQNISEKNIADLTKLYMSLKMFCELFNINLLIANTPYISIIDDNFYKLDHSYYARMVARRERIYGALFGLFKRQDFDSLDLHLAMNENKELFFDDVHTNAIGSSVVANIIVPRLKKYVKRTDGNARIQVYRCLDHAQRLSTDVLWSSSMIMPENMAGFSHAIIEYQVECGSDVIENNALFCVDFGGIECDRAEVGLKYSDTVGFFSYLQTGAGLALSGAQQFSIPHSCRELRVGIGLWKRRSDIKISDVQLTLFFHS</sequence>
<dbReference type="AlphaFoldDB" id="A0A4V6MEH8"/>
<comment type="caution">
    <text evidence="1">The sequence shown here is derived from an EMBL/GenBank/DDBJ whole genome shotgun (WGS) entry which is preliminary data.</text>
</comment>
<dbReference type="SUPFAM" id="SSF52266">
    <property type="entry name" value="SGNH hydrolase"/>
    <property type="match status" value="1"/>
</dbReference>
<dbReference type="EMBL" id="SHKO01000002">
    <property type="protein sequence ID" value="RZT94249.1"/>
    <property type="molecule type" value="Genomic_DNA"/>
</dbReference>
<accession>A0A4V6MEH8</accession>
<name>A0A4V6MEH8_9BURK</name>
<evidence type="ECO:0000313" key="1">
    <source>
        <dbReference type="EMBL" id="RZT94249.1"/>
    </source>
</evidence>
<dbReference type="GO" id="GO:0016788">
    <property type="term" value="F:hydrolase activity, acting on ester bonds"/>
    <property type="evidence" value="ECO:0007669"/>
    <property type="project" value="UniProtKB-ARBA"/>
</dbReference>
<protein>
    <submittedName>
        <fullName evidence="1">Lysophospholipase L1-like esterase</fullName>
    </submittedName>
</protein>